<sequence>MEFRLRKGSNYIELIQLLKVCNLASSGGQAQQMVVDKKVLLNGNIELRKRAKLKSGDKVEVLGQLIEIK</sequence>
<reference evidence="2 3" key="1">
    <citation type="journal article" date="2015" name="Nature">
        <title>rRNA introns, odd ribosomes, and small enigmatic genomes across a large radiation of phyla.</title>
        <authorList>
            <person name="Brown C.T."/>
            <person name="Hug L.A."/>
            <person name="Thomas B.C."/>
            <person name="Sharon I."/>
            <person name="Castelle C.J."/>
            <person name="Singh A."/>
            <person name="Wilkins M.J."/>
            <person name="Williams K.H."/>
            <person name="Banfield J.F."/>
        </authorList>
    </citation>
    <scope>NUCLEOTIDE SEQUENCE [LARGE SCALE GENOMIC DNA]</scope>
</reference>
<evidence type="ECO:0000313" key="3">
    <source>
        <dbReference type="Proteomes" id="UP000034581"/>
    </source>
</evidence>
<organism evidence="2 3">
    <name type="scientific">candidate division CPR3 bacterium GW2011_GWF2_35_18</name>
    <dbReference type="NCBI Taxonomy" id="1618350"/>
    <lineage>
        <taxon>Bacteria</taxon>
        <taxon>Bacteria division CPR3</taxon>
    </lineage>
</organism>
<keyword evidence="1" id="KW-0694">RNA-binding</keyword>
<dbReference type="InterPro" id="IPR036986">
    <property type="entry name" value="S4_RNA-bd_sf"/>
</dbReference>
<dbReference type="Gene3D" id="3.10.290.10">
    <property type="entry name" value="RNA-binding S4 domain"/>
    <property type="match status" value="1"/>
</dbReference>
<comment type="caution">
    <text evidence="2">The sequence shown here is derived from an EMBL/GenBank/DDBJ whole genome shotgun (WGS) entry which is preliminary data.</text>
</comment>
<dbReference type="AlphaFoldDB" id="A0A0G0E315"/>
<dbReference type="GO" id="GO:0003723">
    <property type="term" value="F:RNA binding"/>
    <property type="evidence" value="ECO:0007669"/>
    <property type="project" value="UniProtKB-KW"/>
</dbReference>
<evidence type="ECO:0000256" key="1">
    <source>
        <dbReference type="PROSITE-ProRule" id="PRU00182"/>
    </source>
</evidence>
<evidence type="ECO:0000313" key="2">
    <source>
        <dbReference type="EMBL" id="KKP69610.1"/>
    </source>
</evidence>
<dbReference type="Proteomes" id="UP000034581">
    <property type="component" value="Unassembled WGS sequence"/>
</dbReference>
<proteinExistence type="predicted"/>
<name>A0A0G0E315_UNCC3</name>
<dbReference type="STRING" id="1618350.UR67_C0004G0007"/>
<dbReference type="PROSITE" id="PS50889">
    <property type="entry name" value="S4"/>
    <property type="match status" value="1"/>
</dbReference>
<dbReference type="CDD" id="cd00165">
    <property type="entry name" value="S4"/>
    <property type="match status" value="1"/>
</dbReference>
<dbReference type="Pfam" id="PF13275">
    <property type="entry name" value="S4_2"/>
    <property type="match status" value="1"/>
</dbReference>
<dbReference type="EMBL" id="LBQB01000004">
    <property type="protein sequence ID" value="KKP69610.1"/>
    <property type="molecule type" value="Genomic_DNA"/>
</dbReference>
<protein>
    <submittedName>
        <fullName evidence="2">Uncharacterized protein</fullName>
    </submittedName>
</protein>
<dbReference type="SUPFAM" id="SSF55174">
    <property type="entry name" value="Alpha-L RNA-binding motif"/>
    <property type="match status" value="1"/>
</dbReference>
<gene>
    <name evidence="2" type="ORF">UR67_C0004G0007</name>
</gene>
<accession>A0A0G0E315</accession>